<name>A0A314UP91_PRUYE</name>
<dbReference type="Proteomes" id="UP000250321">
    <property type="component" value="Unassembled WGS sequence"/>
</dbReference>
<protein>
    <submittedName>
        <fullName evidence="1">Uncharacterized protein</fullName>
    </submittedName>
</protein>
<comment type="caution">
    <text evidence="1">The sequence shown here is derived from an EMBL/GenBank/DDBJ whole genome shotgun (WGS) entry which is preliminary data.</text>
</comment>
<evidence type="ECO:0000313" key="1">
    <source>
        <dbReference type="EMBL" id="PQM38626.1"/>
    </source>
</evidence>
<proteinExistence type="predicted"/>
<organism evidence="1 2">
    <name type="scientific">Prunus yedoensis var. nudiflora</name>
    <dbReference type="NCBI Taxonomy" id="2094558"/>
    <lineage>
        <taxon>Eukaryota</taxon>
        <taxon>Viridiplantae</taxon>
        <taxon>Streptophyta</taxon>
        <taxon>Embryophyta</taxon>
        <taxon>Tracheophyta</taxon>
        <taxon>Spermatophyta</taxon>
        <taxon>Magnoliopsida</taxon>
        <taxon>eudicotyledons</taxon>
        <taxon>Gunneridae</taxon>
        <taxon>Pentapetalae</taxon>
        <taxon>rosids</taxon>
        <taxon>fabids</taxon>
        <taxon>Rosales</taxon>
        <taxon>Rosaceae</taxon>
        <taxon>Amygdaloideae</taxon>
        <taxon>Amygdaleae</taxon>
        <taxon>Prunus</taxon>
    </lineage>
</organism>
<evidence type="ECO:0000313" key="2">
    <source>
        <dbReference type="Proteomes" id="UP000250321"/>
    </source>
</evidence>
<dbReference type="AlphaFoldDB" id="A0A314UP91"/>
<dbReference type="STRING" id="2094558.A0A314UP91"/>
<reference evidence="1 2" key="1">
    <citation type="submission" date="2018-02" db="EMBL/GenBank/DDBJ databases">
        <title>Draft genome of wild Prunus yedoensis var. nudiflora.</title>
        <authorList>
            <person name="Baek S."/>
            <person name="Kim J.-H."/>
            <person name="Choi K."/>
            <person name="Kim G.-B."/>
            <person name="Cho A."/>
            <person name="Jang H."/>
            <person name="Shin C.-H."/>
            <person name="Yu H.-J."/>
            <person name="Mun J.-H."/>
        </authorList>
    </citation>
    <scope>NUCLEOTIDE SEQUENCE [LARGE SCALE GENOMIC DNA]</scope>
    <source>
        <strain evidence="2">cv. Jeju island</strain>
        <tissue evidence="1">Leaf</tissue>
    </source>
</reference>
<dbReference type="EMBL" id="PJQY01003300">
    <property type="protein sequence ID" value="PQM38626.1"/>
    <property type="molecule type" value="Genomic_DNA"/>
</dbReference>
<sequence length="91" mass="10411">MAKSSLLYNQREQIFQLKFSSISVMSPGLIMSGKNQLARDWQSAFQSDLTLSSSENIQVTHMFIIARAKSIRKLDPHRLKHKLSPIRLSSH</sequence>
<accession>A0A314UP91</accession>
<gene>
    <name evidence="1" type="ORF">Pyn_06455</name>
</gene>
<keyword evidence="2" id="KW-1185">Reference proteome</keyword>